<organism evidence="1 2">
    <name type="scientific">Desulfolutivibrio sulfodismutans</name>
    <dbReference type="NCBI Taxonomy" id="63561"/>
    <lineage>
        <taxon>Bacteria</taxon>
        <taxon>Pseudomonadati</taxon>
        <taxon>Thermodesulfobacteriota</taxon>
        <taxon>Desulfovibrionia</taxon>
        <taxon>Desulfovibrionales</taxon>
        <taxon>Desulfovibrionaceae</taxon>
        <taxon>Desulfolutivibrio</taxon>
    </lineage>
</organism>
<evidence type="ECO:0000313" key="2">
    <source>
        <dbReference type="Proteomes" id="UP000469724"/>
    </source>
</evidence>
<reference evidence="1 2" key="1">
    <citation type="submission" date="2020-02" db="EMBL/GenBank/DDBJ databases">
        <title>Comparative genomics of sulfur disproportionating microorganisms.</title>
        <authorList>
            <person name="Ward L.M."/>
            <person name="Bertran E."/>
            <person name="Johnston D.T."/>
        </authorList>
    </citation>
    <scope>NUCLEOTIDE SEQUENCE [LARGE SCALE GENOMIC DNA]</scope>
    <source>
        <strain evidence="1 2">DSM 3696</strain>
    </source>
</reference>
<protein>
    <recommendedName>
        <fullName evidence="3">Lipoprotein</fullName>
    </recommendedName>
</protein>
<evidence type="ECO:0008006" key="3">
    <source>
        <dbReference type="Google" id="ProtNLM"/>
    </source>
</evidence>
<name>A0A7K3NL49_9BACT</name>
<proteinExistence type="predicted"/>
<dbReference type="RefSeq" id="WP_163301557.1">
    <property type="nucleotide sequence ID" value="NZ_JAAGRQ010000021.1"/>
</dbReference>
<gene>
    <name evidence="1" type="ORF">G3N56_07080</name>
</gene>
<dbReference type="AlphaFoldDB" id="A0A7K3NL49"/>
<accession>A0A7K3NL49</accession>
<keyword evidence="2" id="KW-1185">Reference proteome</keyword>
<dbReference type="Proteomes" id="UP000469724">
    <property type="component" value="Unassembled WGS sequence"/>
</dbReference>
<sequence>MDARSWACALALTAGCLCGPLPDATLRAEDGAQPLGGNAALMERWGAERRLIRDEVLDLLRRQGRLPADGTVSFTAKAAPDPDRHGHLRISVESLEIVLLPGMAGAGTPGADDPARDMAQAFAPLDISRYVELEGLDVPVGGTVQETVNMKEGRPVVADPPAEQGK</sequence>
<comment type="caution">
    <text evidence="1">The sequence shown here is derived from an EMBL/GenBank/DDBJ whole genome shotgun (WGS) entry which is preliminary data.</text>
</comment>
<dbReference type="PROSITE" id="PS51257">
    <property type="entry name" value="PROKAR_LIPOPROTEIN"/>
    <property type="match status" value="1"/>
</dbReference>
<dbReference type="EMBL" id="JAAGRQ010000021">
    <property type="protein sequence ID" value="NDY56505.1"/>
    <property type="molecule type" value="Genomic_DNA"/>
</dbReference>
<evidence type="ECO:0000313" key="1">
    <source>
        <dbReference type="EMBL" id="NDY56505.1"/>
    </source>
</evidence>